<accession>A0A1Y3UVU9</accession>
<dbReference type="RefSeq" id="WP_087333198.1">
    <property type="nucleotide sequence ID" value="NZ_BQNL01000001.1"/>
</dbReference>
<dbReference type="AlphaFoldDB" id="A0A1Y3UVU9"/>
<proteinExistence type="predicted"/>
<comment type="caution">
    <text evidence="2">The sequence shown here is derived from an EMBL/GenBank/DDBJ whole genome shotgun (WGS) entry which is preliminary data.</text>
</comment>
<dbReference type="EMBL" id="BQNL01000001">
    <property type="protein sequence ID" value="GKH12460.1"/>
    <property type="molecule type" value="Genomic_DNA"/>
</dbReference>
<dbReference type="InterPro" id="IPR046106">
    <property type="entry name" value="DUF6043"/>
</dbReference>
<name>A0A1Y3UVU9_BACUN</name>
<dbReference type="EMBL" id="NFHS01000009">
    <property type="protein sequence ID" value="OUN52926.1"/>
    <property type="molecule type" value="Genomic_DNA"/>
</dbReference>
<organism evidence="2 3">
    <name type="scientific">Bacteroides uniformis</name>
    <dbReference type="NCBI Taxonomy" id="820"/>
    <lineage>
        <taxon>Bacteria</taxon>
        <taxon>Pseudomonadati</taxon>
        <taxon>Bacteroidota</taxon>
        <taxon>Bacteroidia</taxon>
        <taxon>Bacteroidales</taxon>
        <taxon>Bacteroidaceae</taxon>
        <taxon>Bacteroides</taxon>
    </lineage>
</organism>
<dbReference type="Proteomes" id="UP001055048">
    <property type="component" value="Unassembled WGS sequence"/>
</dbReference>
<sequence>MGDNMKELPYEEHPFQVKMKEWFEANQEIYSKFKNKIQSVLKDSLYGNDKELIDDKIAALQSTILEVLDKEDGTLDELAERFTAAIKDGNVFACCLYCYLELDNGFEEIADAMTDLELPTDAKYAKDGIKAYLQDKRRETQEAVNKDLNLLGLRRWHYDHPKDYQEFINLFVKAYDGDMSFFIKGMSYLTEMLSLDGIEGISELLESLCPGTESYNKAQFSNDNQQVHERLKALFTSTLNQETVKQKLLHNNPFMCSTFYWMIFDDGFVKMGDLLSKTMMGDGSSIWQKSFGGQFMRSLMLTSFEKASYTKGAWKTMSKNGVAKEVVSSTLQEAKGRRGRKQVSVLLEEMFMPPHAELFTKEIRNILTEWMETNGTDSILAYLFAALTSCNLLNDSYNYRTFHTAILEKFPDFGFKSGFDWAEALYNAIINEHDCDYNLSLSEKTVTKGKEQANLIGIRLRTLLSTDVY</sequence>
<protein>
    <submittedName>
        <fullName evidence="2">Uncharacterized protein</fullName>
    </submittedName>
</protein>
<dbReference type="Pfam" id="PF19509">
    <property type="entry name" value="DUF6043"/>
    <property type="match status" value="1"/>
</dbReference>
<gene>
    <name evidence="2" type="ORF">B5G17_16135</name>
    <name evidence="1" type="ORF">CE91St12_06700</name>
</gene>
<reference evidence="2" key="2">
    <citation type="journal article" date="2018" name="BMC Genomics">
        <title>Whole genome sequencing and function prediction of 133 gut anaerobes isolated from chicken caecum in pure cultures.</title>
        <authorList>
            <person name="Medvecky M."/>
            <person name="Cejkova D."/>
            <person name="Polansky O."/>
            <person name="Karasova D."/>
            <person name="Kubasova T."/>
            <person name="Cizek A."/>
            <person name="Rychlik I."/>
        </authorList>
    </citation>
    <scope>NUCLEOTIDE SEQUENCE</scope>
    <source>
        <strain evidence="2">An67</strain>
    </source>
</reference>
<evidence type="ECO:0000313" key="2">
    <source>
        <dbReference type="EMBL" id="OUN52926.1"/>
    </source>
</evidence>
<dbReference type="Proteomes" id="UP000196329">
    <property type="component" value="Unassembled WGS sequence"/>
</dbReference>
<evidence type="ECO:0000313" key="3">
    <source>
        <dbReference type="Proteomes" id="UP000196329"/>
    </source>
</evidence>
<reference evidence="3" key="1">
    <citation type="submission" date="2017-04" db="EMBL/GenBank/DDBJ databases">
        <title>Function of individual gut microbiota members based on whole genome sequencing of pure cultures obtained from chicken caecum.</title>
        <authorList>
            <person name="Medvecky M."/>
            <person name="Cejkova D."/>
            <person name="Polansky O."/>
            <person name="Karasova D."/>
            <person name="Kubasova T."/>
            <person name="Cizek A."/>
            <person name="Rychlik I."/>
        </authorList>
    </citation>
    <scope>NUCLEOTIDE SEQUENCE [LARGE SCALE GENOMIC DNA]</scope>
    <source>
        <strain evidence="3">An67</strain>
    </source>
</reference>
<reference evidence="1" key="3">
    <citation type="submission" date="2022-01" db="EMBL/GenBank/DDBJ databases">
        <title>Novel bile acid biosynthetic pathways are enriched in the microbiome of centenarians.</title>
        <authorList>
            <person name="Sato Y."/>
            <person name="Atarashi K."/>
            <person name="Plichta R.D."/>
            <person name="Arai Y."/>
            <person name="Sasajima S."/>
            <person name="Kearney M.S."/>
            <person name="Suda W."/>
            <person name="Takeshita K."/>
            <person name="Sasaki T."/>
            <person name="Okamoto S."/>
            <person name="Skelly N.A."/>
            <person name="Okamura Y."/>
            <person name="Vlamakis H."/>
            <person name="Li Y."/>
            <person name="Tanoue T."/>
            <person name="Takei H."/>
            <person name="Nittono H."/>
            <person name="Narushima S."/>
            <person name="Irie J."/>
            <person name="Itoh H."/>
            <person name="Moriya K."/>
            <person name="Sugiura Y."/>
            <person name="Suematsu M."/>
            <person name="Moritoki N."/>
            <person name="Shibata S."/>
            <person name="Littman R.D."/>
            <person name="Fischbach A.M."/>
            <person name="Uwamino Y."/>
            <person name="Inoue T."/>
            <person name="Honda A."/>
            <person name="Hattori M."/>
            <person name="Murai T."/>
            <person name="Xavier J.R."/>
            <person name="Hirose N."/>
            <person name="Honda K."/>
        </authorList>
    </citation>
    <scope>NUCLEOTIDE SEQUENCE</scope>
    <source>
        <strain evidence="1">CE91-St12</strain>
    </source>
</reference>
<evidence type="ECO:0000313" key="1">
    <source>
        <dbReference type="EMBL" id="GKH12460.1"/>
    </source>
</evidence>